<evidence type="ECO:0000313" key="1">
    <source>
        <dbReference type="EMBL" id="MDY6487563.1"/>
    </source>
</evidence>
<dbReference type="Proteomes" id="UP001284094">
    <property type="component" value="Unassembled WGS sequence"/>
</dbReference>
<dbReference type="Pfam" id="PF11042">
    <property type="entry name" value="DUF2750"/>
    <property type="match status" value="1"/>
</dbReference>
<dbReference type="InterPro" id="IPR021284">
    <property type="entry name" value="DUF2750"/>
</dbReference>
<evidence type="ECO:0000313" key="3">
    <source>
        <dbReference type="EMBL" id="MTD12074.1"/>
    </source>
</evidence>
<evidence type="ECO:0000313" key="6">
    <source>
        <dbReference type="Proteomes" id="UP001284094"/>
    </source>
</evidence>
<comment type="caution">
    <text evidence="3">The sequence shown here is derived from an EMBL/GenBank/DDBJ whole genome shotgun (WGS) entry which is preliminary data.</text>
</comment>
<name>A0A6L6GK00_9GAMM</name>
<dbReference type="RefSeq" id="WP_154773629.1">
    <property type="nucleotide sequence ID" value="NZ_JAXHPD010000007.1"/>
</dbReference>
<evidence type="ECO:0000313" key="4">
    <source>
        <dbReference type="Proteomes" id="UP000473854"/>
    </source>
</evidence>
<protein>
    <submittedName>
        <fullName evidence="3">DUF2750 domain-containing protein</fullName>
    </submittedName>
</protein>
<evidence type="ECO:0000313" key="5">
    <source>
        <dbReference type="Proteomes" id="UP001278995"/>
    </source>
</evidence>
<dbReference type="EMBL" id="JAXHPO010000054">
    <property type="protein sequence ID" value="MDY6551191.1"/>
    <property type="molecule type" value="Genomic_DNA"/>
</dbReference>
<accession>A0A6L6GK00</accession>
<gene>
    <name evidence="3" type="ORF">GIX10_11710</name>
    <name evidence="2" type="ORF">SKM48_10600</name>
    <name evidence="1" type="ORF">SKM51_10240</name>
</gene>
<reference evidence="1 5" key="2">
    <citation type="submission" date="2023-11" db="EMBL/GenBank/DDBJ databases">
        <title>The common occurrence of Acinetobacte faecalis in cattle feces and its emended description.</title>
        <authorList>
            <person name="Kyselkova M."/>
            <person name="Xanthopoulou K."/>
            <person name="Shestivska V."/>
            <person name="Spanelova P."/>
            <person name="Maixnerova M."/>
            <person name="Higgins P.G."/>
            <person name="Nemec A."/>
        </authorList>
    </citation>
    <scope>NUCLEOTIDE SEQUENCE [LARGE SCALE GENOMIC DNA]</scope>
    <source>
        <strain evidence="1 5">ANC 7483</strain>
    </source>
</reference>
<dbReference type="EMBL" id="JAXHPL010000061">
    <property type="protein sequence ID" value="MDY6487563.1"/>
    <property type="molecule type" value="Genomic_DNA"/>
</dbReference>
<organism evidence="3 4">
    <name type="scientific">Acinetobacter faecalis</name>
    <dbReference type="NCBI Taxonomy" id="2665161"/>
    <lineage>
        <taxon>Bacteria</taxon>
        <taxon>Pseudomonadati</taxon>
        <taxon>Pseudomonadota</taxon>
        <taxon>Gammaproteobacteria</taxon>
        <taxon>Moraxellales</taxon>
        <taxon>Moraxellaceae</taxon>
        <taxon>Acinetobacter</taxon>
    </lineage>
</organism>
<keyword evidence="6" id="KW-1185">Reference proteome</keyword>
<reference evidence="3 4" key="1">
    <citation type="submission" date="2019-11" db="EMBL/GenBank/DDBJ databases">
        <authorList>
            <person name="An D."/>
        </authorList>
    </citation>
    <scope>NUCLEOTIDE SEQUENCE [LARGE SCALE GENOMIC DNA]</scope>
    <source>
        <strain evidence="3 4">YIM 103518</strain>
    </source>
</reference>
<proteinExistence type="predicted"/>
<evidence type="ECO:0000313" key="2">
    <source>
        <dbReference type="EMBL" id="MDY6551191.1"/>
    </source>
</evidence>
<dbReference type="Proteomes" id="UP001278995">
    <property type="component" value="Unassembled WGS sequence"/>
</dbReference>
<dbReference type="Proteomes" id="UP000473854">
    <property type="component" value="Unassembled WGS sequence"/>
</dbReference>
<reference evidence="2 6" key="4">
    <citation type="journal article" date="2024" name="Syst. Appl. Microbiol.">
        <title>Evidence for the occurrence of Acinetobacter faecalis in cattle feces and its emended description.</title>
        <authorList>
            <person name="Kyselkova M."/>
            <person name="Xanthopoulou K."/>
            <person name="Shestivska V."/>
            <person name="Spanelova P."/>
            <person name="Maixnerova M."/>
            <person name="Higgins P.G."/>
            <person name="Nemec A."/>
        </authorList>
    </citation>
    <scope>NUCLEOTIDE SEQUENCE [LARGE SCALE GENOMIC DNA]</scope>
    <source>
        <strain evidence="2 6">ANC 7225</strain>
    </source>
</reference>
<sequence length="124" mass="14881">MYQVNQLHPLPKDFFLKITILKSMMYCGVLWGLYHEGWAMTSDQEHHIFPFWLSCSQAQKYAQKKWPNYTARKITPEDFQKSLLPTLTRLNVKPTLYNSNHQKFKFSPQLMKYFFFNKPNKLLA</sequence>
<dbReference type="AlphaFoldDB" id="A0A6L6GK00"/>
<dbReference type="EMBL" id="WLYL01000047">
    <property type="protein sequence ID" value="MTD12074.1"/>
    <property type="molecule type" value="Genomic_DNA"/>
</dbReference>
<reference evidence="2" key="3">
    <citation type="submission" date="2023-11" db="EMBL/GenBank/DDBJ databases">
        <authorList>
            <person name="Kyselkova M."/>
            <person name="Xanthopoulou K."/>
            <person name="Shestivska V."/>
            <person name="Spanelova P."/>
            <person name="Maixnerova M."/>
            <person name="Higgins P.G."/>
            <person name="Nemec A."/>
        </authorList>
    </citation>
    <scope>NUCLEOTIDE SEQUENCE</scope>
    <source>
        <strain evidence="2">ANC 7225</strain>
    </source>
</reference>